<dbReference type="KEGG" id="cbot:ATE48_11020"/>
<keyword evidence="1" id="KW-0732">Signal</keyword>
<gene>
    <name evidence="2" type="ORF">ATE48_11020</name>
</gene>
<accession>A0A1B1AIR3</accession>
<sequence length="124" mass="13260">MFLIATIFCAAPAFAQTAYFAAIPDLPIATGLAESENQQTSFATSDDAGLVMATAHGAPMPDQVRAFYTESLSALGWAYEPAQGSEDLTFLRGRERLVLNIAPHDGGTQLRVRLIVRPASMNAD</sequence>
<proteinExistence type="predicted"/>
<keyword evidence="3" id="KW-1185">Reference proteome</keyword>
<dbReference type="Proteomes" id="UP000092498">
    <property type="component" value="Chromosome"/>
</dbReference>
<evidence type="ECO:0000313" key="2">
    <source>
        <dbReference type="EMBL" id="ANP46410.1"/>
    </source>
</evidence>
<feature type="signal peptide" evidence="1">
    <location>
        <begin position="1"/>
        <end position="15"/>
    </location>
</feature>
<dbReference type="STRING" id="1759059.ATE48_11020"/>
<evidence type="ECO:0000256" key="1">
    <source>
        <dbReference type="SAM" id="SignalP"/>
    </source>
</evidence>
<dbReference type="EMBL" id="CP013244">
    <property type="protein sequence ID" value="ANP46410.1"/>
    <property type="molecule type" value="Genomic_DNA"/>
</dbReference>
<dbReference type="AlphaFoldDB" id="A0A1B1AIR3"/>
<reference evidence="2 3" key="1">
    <citation type="submission" date="2015-11" db="EMBL/GenBank/DDBJ databases">
        <title>Whole-Genome Sequence of Candidatus Oderbacter manganicum from the National Park Lower Oder Valley, Germany.</title>
        <authorList>
            <person name="Braun B."/>
            <person name="Liere K."/>
            <person name="Szewzyk U."/>
        </authorList>
    </citation>
    <scope>NUCLEOTIDE SEQUENCE [LARGE SCALE GENOMIC DNA]</scope>
    <source>
        <strain evidence="2 3">OTSz_A_272</strain>
    </source>
</reference>
<protein>
    <submittedName>
        <fullName evidence="2">Uncharacterized protein</fullName>
    </submittedName>
</protein>
<feature type="chain" id="PRO_5012384856" evidence="1">
    <location>
        <begin position="16"/>
        <end position="124"/>
    </location>
</feature>
<dbReference type="InParanoid" id="A0A1B1AIR3"/>
<organism evidence="2 3">
    <name type="scientific">Candidatus Viadribacter manganicus</name>
    <dbReference type="NCBI Taxonomy" id="1759059"/>
    <lineage>
        <taxon>Bacteria</taxon>
        <taxon>Pseudomonadati</taxon>
        <taxon>Pseudomonadota</taxon>
        <taxon>Alphaproteobacteria</taxon>
        <taxon>Hyphomonadales</taxon>
        <taxon>Hyphomonadaceae</taxon>
        <taxon>Candidatus Viadribacter</taxon>
    </lineage>
</organism>
<name>A0A1B1AIR3_9PROT</name>
<evidence type="ECO:0000313" key="3">
    <source>
        <dbReference type="Proteomes" id="UP000092498"/>
    </source>
</evidence>